<evidence type="ECO:0000313" key="4">
    <source>
        <dbReference type="Proteomes" id="UP000607653"/>
    </source>
</evidence>
<feature type="coiled-coil region" evidence="1">
    <location>
        <begin position="88"/>
        <end position="119"/>
    </location>
</feature>
<reference evidence="3 4" key="1">
    <citation type="journal article" date="2020" name="Mol. Biol. Evol.">
        <title>Distinct Expression and Methylation Patterns for Genes with Different Fates following a Single Whole-Genome Duplication in Flowering Plants.</title>
        <authorList>
            <person name="Shi T."/>
            <person name="Rahmani R.S."/>
            <person name="Gugger P.F."/>
            <person name="Wang M."/>
            <person name="Li H."/>
            <person name="Zhang Y."/>
            <person name="Li Z."/>
            <person name="Wang Q."/>
            <person name="Van de Peer Y."/>
            <person name="Marchal K."/>
            <person name="Chen J."/>
        </authorList>
    </citation>
    <scope>NUCLEOTIDE SEQUENCE [LARGE SCALE GENOMIC DNA]</scope>
    <source>
        <tissue evidence="3">Leaf</tissue>
    </source>
</reference>
<evidence type="ECO:0000256" key="1">
    <source>
        <dbReference type="SAM" id="Coils"/>
    </source>
</evidence>
<keyword evidence="1" id="KW-0175">Coiled coil</keyword>
<dbReference type="Proteomes" id="UP000607653">
    <property type="component" value="Unassembled WGS sequence"/>
</dbReference>
<name>A0A822YDZ2_NELNU</name>
<feature type="compositionally biased region" description="Low complexity" evidence="2">
    <location>
        <begin position="22"/>
        <end position="42"/>
    </location>
</feature>
<dbReference type="AlphaFoldDB" id="A0A822YDZ2"/>
<gene>
    <name evidence="3" type="ORF">HUJ06_030937</name>
</gene>
<evidence type="ECO:0000313" key="3">
    <source>
        <dbReference type="EMBL" id="DAD29469.1"/>
    </source>
</evidence>
<proteinExistence type="predicted"/>
<protein>
    <submittedName>
        <fullName evidence="3">Uncharacterized protein</fullName>
    </submittedName>
</protein>
<feature type="region of interest" description="Disordered" evidence="2">
    <location>
        <begin position="1"/>
        <end position="44"/>
    </location>
</feature>
<comment type="caution">
    <text evidence="3">The sequence shown here is derived from an EMBL/GenBank/DDBJ whole genome shotgun (WGS) entry which is preliminary data.</text>
</comment>
<dbReference type="EMBL" id="DUZY01000002">
    <property type="protein sequence ID" value="DAD29469.1"/>
    <property type="molecule type" value="Genomic_DNA"/>
</dbReference>
<keyword evidence="4" id="KW-1185">Reference proteome</keyword>
<accession>A0A822YDZ2</accession>
<sequence>MADPDEGMGRLTASPLEFAGDSTAAPPTSTASSSSASASYSSVGSENIRGVSSYAINQGDQFLKEAVQNPGEHLSIGICSNIKTKSSRTDAQRERRRLLQRIRRQKLTDEERRNLLERRREKKLNEQQRESHRIRNRLRYQSLTDEQRKRINEARRRRRHALTAEKSLPSKGEIQILLTEGRMRLTELRRYARCTTHPPIQSITMENCIGDQHLGQEVGIKNGGISSQIEGMVGGKKMLMLLMQRTTLEMRFKHVHHDGKIFMVH</sequence>
<evidence type="ECO:0000256" key="2">
    <source>
        <dbReference type="SAM" id="MobiDB-lite"/>
    </source>
</evidence>
<organism evidence="3 4">
    <name type="scientific">Nelumbo nucifera</name>
    <name type="common">Sacred lotus</name>
    <dbReference type="NCBI Taxonomy" id="4432"/>
    <lineage>
        <taxon>Eukaryota</taxon>
        <taxon>Viridiplantae</taxon>
        <taxon>Streptophyta</taxon>
        <taxon>Embryophyta</taxon>
        <taxon>Tracheophyta</taxon>
        <taxon>Spermatophyta</taxon>
        <taxon>Magnoliopsida</taxon>
        <taxon>Proteales</taxon>
        <taxon>Nelumbonaceae</taxon>
        <taxon>Nelumbo</taxon>
    </lineage>
</organism>